<dbReference type="AlphaFoldDB" id="A0A2S0MTQ3"/>
<gene>
    <name evidence="12" type="ORF">C6Y53_16095</name>
</gene>
<dbReference type="Pfam" id="PF02770">
    <property type="entry name" value="Acyl-CoA_dh_M"/>
    <property type="match status" value="1"/>
</dbReference>
<feature type="domain" description="Acyl-CoA oxidase/dehydrogenase middle" evidence="10">
    <location>
        <begin position="122"/>
        <end position="215"/>
    </location>
</feature>
<dbReference type="PIRSF" id="PIRSF016578">
    <property type="entry name" value="HsaA"/>
    <property type="match status" value="1"/>
</dbReference>
<name>A0A2S0MTQ3_9RHOB</name>
<dbReference type="InterPro" id="IPR013786">
    <property type="entry name" value="AcylCoA_DH/ox_N"/>
</dbReference>
<dbReference type="Pfam" id="PF02771">
    <property type="entry name" value="Acyl-CoA_dh_N"/>
    <property type="match status" value="1"/>
</dbReference>
<feature type="domain" description="Acyl-CoA dehydrogenase/oxidase C-terminal" evidence="9">
    <location>
        <begin position="227"/>
        <end position="377"/>
    </location>
</feature>
<keyword evidence="7 8" id="KW-0560">Oxidoreductase</keyword>
<sequence>MDFALTEEQTAIFDMAHAFGQDHIAPFARQWEADGTIPKDLWPRIGELGFGGLYVSEDGGGSGLTRLDATLVFEALSMACPSVAAFLSIHNMCAKMLDTFASDDLKARVMPDVLTLETVLSYCLTEPGSGSDAAALKTRAERTNDGYTLNGTKAFISGGGYSDAYVCMVRTGAEGPKGISTLYVEDGTPGLSFGALEDKMGWKSQPTAQVQFDDCRVPAGNLVGTEGDGFRYAMAGLDGGRLNIASCSLGAAQTAMNMTLQYMSERKAFGQSIDQFQALQFRLADMEIELQAARTFLRQAAWKLDQGTPDASKFCAMAKKFVTEAGSKIVDQCLQLHGGYGYLADYGIEKLVRDLRVHQILEGTNEIMRVITARHLLAGR</sequence>
<dbReference type="InterPro" id="IPR052547">
    <property type="entry name" value="Mito_Isobutyryl-CoADH"/>
</dbReference>
<evidence type="ECO:0000256" key="4">
    <source>
        <dbReference type="ARBA" id="ARBA00022456"/>
    </source>
</evidence>
<dbReference type="InterPro" id="IPR036250">
    <property type="entry name" value="AcylCo_DH-like_C"/>
</dbReference>
<evidence type="ECO:0000313" key="12">
    <source>
        <dbReference type="EMBL" id="AVO39083.1"/>
    </source>
</evidence>
<dbReference type="PROSITE" id="PS00073">
    <property type="entry name" value="ACYL_COA_DH_2"/>
    <property type="match status" value="1"/>
</dbReference>
<dbReference type="Pfam" id="PF00441">
    <property type="entry name" value="Acyl-CoA_dh_1"/>
    <property type="match status" value="1"/>
</dbReference>
<evidence type="ECO:0000256" key="2">
    <source>
        <dbReference type="ARBA" id="ARBA00005109"/>
    </source>
</evidence>
<dbReference type="InterPro" id="IPR009075">
    <property type="entry name" value="AcylCo_DH/oxidase_C"/>
</dbReference>
<evidence type="ECO:0000259" key="9">
    <source>
        <dbReference type="Pfam" id="PF00441"/>
    </source>
</evidence>
<dbReference type="PROSITE" id="PS00072">
    <property type="entry name" value="ACYL_COA_DH_1"/>
    <property type="match status" value="1"/>
</dbReference>
<comment type="similarity">
    <text evidence="3 8">Belongs to the acyl-CoA dehydrogenase family.</text>
</comment>
<dbReference type="SUPFAM" id="SSF56645">
    <property type="entry name" value="Acyl-CoA dehydrogenase NM domain-like"/>
    <property type="match status" value="1"/>
</dbReference>
<accession>A0A2S0MTQ3</accession>
<organism evidence="12 13">
    <name type="scientific">Pukyongiella litopenaei</name>
    <dbReference type="NCBI Taxonomy" id="2605946"/>
    <lineage>
        <taxon>Bacteria</taxon>
        <taxon>Pseudomonadati</taxon>
        <taxon>Pseudomonadota</taxon>
        <taxon>Alphaproteobacteria</taxon>
        <taxon>Rhodobacterales</taxon>
        <taxon>Paracoccaceae</taxon>
        <taxon>Pukyongiella</taxon>
    </lineage>
</organism>
<comment type="pathway">
    <text evidence="2">Amino-acid degradation; L-valine degradation.</text>
</comment>
<dbReference type="Gene3D" id="2.40.110.10">
    <property type="entry name" value="Butyryl-CoA Dehydrogenase, subunit A, domain 2"/>
    <property type="match status" value="1"/>
</dbReference>
<evidence type="ECO:0000256" key="6">
    <source>
        <dbReference type="ARBA" id="ARBA00022827"/>
    </source>
</evidence>
<evidence type="ECO:0000256" key="7">
    <source>
        <dbReference type="ARBA" id="ARBA00023002"/>
    </source>
</evidence>
<dbReference type="EMBL" id="CP027665">
    <property type="protein sequence ID" value="AVO39083.1"/>
    <property type="molecule type" value="Genomic_DNA"/>
</dbReference>
<dbReference type="InterPro" id="IPR037069">
    <property type="entry name" value="AcylCoA_DH/ox_N_sf"/>
</dbReference>
<dbReference type="GO" id="GO:0003995">
    <property type="term" value="F:acyl-CoA dehydrogenase activity"/>
    <property type="evidence" value="ECO:0007669"/>
    <property type="project" value="InterPro"/>
</dbReference>
<dbReference type="PANTHER" id="PTHR43831:SF1">
    <property type="entry name" value="ISOBUTYRYL-COA DEHYDROGENASE, MITOCHONDRIAL"/>
    <property type="match status" value="1"/>
</dbReference>
<evidence type="ECO:0000259" key="11">
    <source>
        <dbReference type="Pfam" id="PF02771"/>
    </source>
</evidence>
<protein>
    <submittedName>
        <fullName evidence="12">Acyl-CoA dehydrogenase</fullName>
    </submittedName>
</protein>
<dbReference type="InterPro" id="IPR009100">
    <property type="entry name" value="AcylCoA_DH/oxidase_NM_dom_sf"/>
</dbReference>
<dbReference type="GO" id="GO:0009083">
    <property type="term" value="P:branched-chain amino acid catabolic process"/>
    <property type="evidence" value="ECO:0007669"/>
    <property type="project" value="UniProtKB-KW"/>
</dbReference>
<dbReference type="Gene3D" id="1.10.540.10">
    <property type="entry name" value="Acyl-CoA dehydrogenase/oxidase, N-terminal domain"/>
    <property type="match status" value="1"/>
</dbReference>
<evidence type="ECO:0000313" key="13">
    <source>
        <dbReference type="Proteomes" id="UP000237655"/>
    </source>
</evidence>
<reference evidence="13" key="1">
    <citation type="submission" date="2018-03" db="EMBL/GenBank/DDBJ databases">
        <title>Genomic analysis of the strain SH-1 isolated from shrimp intestine.</title>
        <authorList>
            <person name="Kim Y.-S."/>
            <person name="Kim S.-E."/>
            <person name="Kim K.-H."/>
        </authorList>
    </citation>
    <scope>NUCLEOTIDE SEQUENCE [LARGE SCALE GENOMIC DNA]</scope>
    <source>
        <strain evidence="13">SH-1</strain>
    </source>
</reference>
<dbReference type="RefSeq" id="WP_106473393.1">
    <property type="nucleotide sequence ID" value="NZ_CP027665.1"/>
</dbReference>
<keyword evidence="13" id="KW-1185">Reference proteome</keyword>
<evidence type="ECO:0000259" key="10">
    <source>
        <dbReference type="Pfam" id="PF02770"/>
    </source>
</evidence>
<keyword evidence="5 8" id="KW-0285">Flavoprotein</keyword>
<dbReference type="InterPro" id="IPR006091">
    <property type="entry name" value="Acyl-CoA_Oxase/DH_mid-dom"/>
</dbReference>
<comment type="cofactor">
    <cofactor evidence="1 8">
        <name>FAD</name>
        <dbReference type="ChEBI" id="CHEBI:57692"/>
    </cofactor>
</comment>
<dbReference type="KEGG" id="thas:C6Y53_16095"/>
<evidence type="ECO:0000256" key="1">
    <source>
        <dbReference type="ARBA" id="ARBA00001974"/>
    </source>
</evidence>
<dbReference type="InterPro" id="IPR046373">
    <property type="entry name" value="Acyl-CoA_Oxase/DH_mid-dom_sf"/>
</dbReference>
<evidence type="ECO:0000256" key="3">
    <source>
        <dbReference type="ARBA" id="ARBA00009347"/>
    </source>
</evidence>
<evidence type="ECO:0000256" key="5">
    <source>
        <dbReference type="ARBA" id="ARBA00022630"/>
    </source>
</evidence>
<dbReference type="PANTHER" id="PTHR43831">
    <property type="entry name" value="ISOBUTYRYL-COA DEHYDROGENASE"/>
    <property type="match status" value="1"/>
</dbReference>
<dbReference type="FunFam" id="1.20.140.10:FF:000001">
    <property type="entry name" value="Acyl-CoA dehydrogenase"/>
    <property type="match status" value="1"/>
</dbReference>
<evidence type="ECO:0000256" key="8">
    <source>
        <dbReference type="RuleBase" id="RU362125"/>
    </source>
</evidence>
<feature type="domain" description="Acyl-CoA dehydrogenase/oxidase N-terminal" evidence="11">
    <location>
        <begin position="6"/>
        <end position="115"/>
    </location>
</feature>
<dbReference type="Gene3D" id="1.20.140.10">
    <property type="entry name" value="Butyryl-CoA Dehydrogenase, subunit A, domain 3"/>
    <property type="match status" value="1"/>
</dbReference>
<dbReference type="GO" id="GO:0050660">
    <property type="term" value="F:flavin adenine dinucleotide binding"/>
    <property type="evidence" value="ECO:0007669"/>
    <property type="project" value="InterPro"/>
</dbReference>
<proteinExistence type="inferred from homology"/>
<keyword evidence="4" id="KW-0101">Branched-chain amino acid catabolism</keyword>
<dbReference type="SUPFAM" id="SSF47203">
    <property type="entry name" value="Acyl-CoA dehydrogenase C-terminal domain-like"/>
    <property type="match status" value="1"/>
</dbReference>
<dbReference type="InterPro" id="IPR006089">
    <property type="entry name" value="Acyl-CoA_DH_CS"/>
</dbReference>
<dbReference type="FunFam" id="2.40.110.10:FF:000001">
    <property type="entry name" value="Acyl-CoA dehydrogenase, mitochondrial"/>
    <property type="match status" value="1"/>
</dbReference>
<keyword evidence="6 8" id="KW-0274">FAD</keyword>
<dbReference type="Proteomes" id="UP000237655">
    <property type="component" value="Chromosome"/>
</dbReference>